<evidence type="ECO:0000313" key="2">
    <source>
        <dbReference type="EMBL" id="TWL34309.1"/>
    </source>
</evidence>
<comment type="caution">
    <text evidence="1">The sequence shown here is derived from an EMBL/GenBank/DDBJ whole genome shotgun (WGS) entry which is preliminary data.</text>
</comment>
<dbReference type="Proteomes" id="UP000429980">
    <property type="component" value="Unassembled WGS sequence"/>
</dbReference>
<sequence>MREVITKEIAFEKLFNAYNYGNLGMFIGAGFSKAVIRDDFSPALGWFELIKEASEKFEIEFPNDNELVGVSLPELATNVCKKMALKKSIEYVEAKRLFKKEICNIANWLPDEKRTSEFREIFDILNPAWIITTNYDLVLETILTGKCKSLSPMNYLSTPRNIIPIYHLHGTRLDSESIIITQEDYIPLFRPNEYRQAKLAMTIRESTTLILGYGLGDVNVLSAVDWSKNIYTEENEYPYEIVQALWTSTPSEEVYRDENGNIILEISDLEGFLNELIVYIINKQKEYDTELTHLFELIGRLEEENEELVQSFIDNREVRLKLIKLLSKFEHHMISSYIQFATVCMNKVWERTSDNGAFEMYDKYLNIILDIIINYDYRKMAPRLFQLTVKSLDRVLNYVGDSTSPLYYGDSWSATRSWHSRKNEIPKDMLLQVYHYSKQSYLTNLERKIRDLVSEDER</sequence>
<protein>
    <submittedName>
        <fullName evidence="1">Uncharacterized protein</fullName>
    </submittedName>
</protein>
<gene>
    <name evidence="1" type="ORF">B4121_1208</name>
    <name evidence="2" type="ORF">CHCC15381_4593</name>
</gene>
<proteinExistence type="predicted"/>
<evidence type="ECO:0000313" key="4">
    <source>
        <dbReference type="Proteomes" id="UP000429980"/>
    </source>
</evidence>
<dbReference type="AlphaFoldDB" id="A0A6I7U598"/>
<name>A0A6I7U598_9BACI</name>
<reference evidence="1 3" key="1">
    <citation type="journal article" date="2016" name="Front. Microbiol.">
        <title>High-Level Heat Resistance of Spores of Bacillus amyloliquefaciens and Bacillus licheniformis Results from the Presence of a spoVA Operon in a Tn1546 Transposon.</title>
        <authorList>
            <person name="Berendsen E.M."/>
            <person name="Koning R.A."/>
            <person name="Boekhorst J."/>
            <person name="de Jong A."/>
            <person name="Kuipers O.P."/>
            <person name="Wells-Bennik M.H."/>
        </authorList>
    </citation>
    <scope>NUCLEOTIDE SEQUENCE [LARGE SCALE GENOMIC DNA]</scope>
    <source>
        <strain evidence="1 3">B4121</strain>
    </source>
</reference>
<organism evidence="1 3">
    <name type="scientific">Bacillus paralicheniformis</name>
    <dbReference type="NCBI Taxonomy" id="1648923"/>
    <lineage>
        <taxon>Bacteria</taxon>
        <taxon>Bacillati</taxon>
        <taxon>Bacillota</taxon>
        <taxon>Bacilli</taxon>
        <taxon>Bacillales</taxon>
        <taxon>Bacillaceae</taxon>
        <taxon>Bacillus</taxon>
    </lineage>
</organism>
<dbReference type="Proteomes" id="UP000185604">
    <property type="component" value="Unassembled WGS sequence"/>
</dbReference>
<dbReference type="Pfam" id="PF13289">
    <property type="entry name" value="SIR2_2"/>
    <property type="match status" value="1"/>
</dbReference>
<dbReference type="RefSeq" id="WP_025810501.1">
    <property type="nucleotide sequence ID" value="NZ_AP023088.1"/>
</dbReference>
<evidence type="ECO:0000313" key="1">
    <source>
        <dbReference type="EMBL" id="OLF95646.1"/>
    </source>
</evidence>
<evidence type="ECO:0000313" key="3">
    <source>
        <dbReference type="Proteomes" id="UP000185604"/>
    </source>
</evidence>
<accession>A0A6I7U598</accession>
<reference evidence="2 4" key="2">
    <citation type="submission" date="2019-06" db="EMBL/GenBank/DDBJ databases">
        <title>Genome sequence analysis of &gt;100 Bacillus licheniformis strains suggests intrinsic resistance to this species.</title>
        <authorList>
            <person name="Wels M."/>
            <person name="Siezen R.J."/>
            <person name="Johansen E."/>
            <person name="Stuer-Lauridsen B."/>
            <person name="Bjerre K."/>
            <person name="Nielsen B.K.K."/>
        </authorList>
    </citation>
    <scope>NUCLEOTIDE SEQUENCE [LARGE SCALE GENOMIC DNA]</scope>
    <source>
        <strain evidence="2 4">BAC-15381</strain>
    </source>
</reference>
<dbReference type="EMBL" id="NILF01000065">
    <property type="protein sequence ID" value="TWL34309.1"/>
    <property type="molecule type" value="Genomic_DNA"/>
</dbReference>
<dbReference type="EMBL" id="LKPO01000008">
    <property type="protein sequence ID" value="OLF95646.1"/>
    <property type="molecule type" value="Genomic_DNA"/>
</dbReference>
<keyword evidence="4" id="KW-1185">Reference proteome</keyword>